<protein>
    <submittedName>
        <fullName evidence="1">Uncharacterized protein</fullName>
    </submittedName>
</protein>
<evidence type="ECO:0000313" key="1">
    <source>
        <dbReference type="EMBL" id="OJF15074.1"/>
    </source>
</evidence>
<organism evidence="1 2">
    <name type="scientific">Couchioplanes caeruleus subsp. caeruleus</name>
    <dbReference type="NCBI Taxonomy" id="56427"/>
    <lineage>
        <taxon>Bacteria</taxon>
        <taxon>Bacillati</taxon>
        <taxon>Actinomycetota</taxon>
        <taxon>Actinomycetes</taxon>
        <taxon>Micromonosporales</taxon>
        <taxon>Micromonosporaceae</taxon>
        <taxon>Couchioplanes</taxon>
    </lineage>
</organism>
<gene>
    <name evidence="1" type="ORF">BG844_06370</name>
</gene>
<dbReference type="Gene3D" id="3.50.50.60">
    <property type="entry name" value="FAD/NAD(P)-binding domain"/>
    <property type="match status" value="1"/>
</dbReference>
<dbReference type="InterPro" id="IPR036188">
    <property type="entry name" value="FAD/NAD-bd_sf"/>
</dbReference>
<accession>A0A1K0GCV6</accession>
<dbReference type="SUPFAM" id="SSF51905">
    <property type="entry name" value="FAD/NAD(P)-binding domain"/>
    <property type="match status" value="1"/>
</dbReference>
<proteinExistence type="predicted"/>
<keyword evidence="2" id="KW-1185">Reference proteome</keyword>
<evidence type="ECO:0000313" key="2">
    <source>
        <dbReference type="Proteomes" id="UP000182486"/>
    </source>
</evidence>
<dbReference type="EMBL" id="MEIA01000069">
    <property type="protein sequence ID" value="OJF15074.1"/>
    <property type="molecule type" value="Genomic_DNA"/>
</dbReference>
<dbReference type="Proteomes" id="UP000182486">
    <property type="component" value="Unassembled WGS sequence"/>
</dbReference>
<dbReference type="RefSeq" id="WP_211277704.1">
    <property type="nucleotide sequence ID" value="NZ_MEIA01000069.1"/>
</dbReference>
<dbReference type="AlphaFoldDB" id="A0A1K0GCV6"/>
<comment type="caution">
    <text evidence="1">The sequence shown here is derived from an EMBL/GenBank/DDBJ whole genome shotgun (WGS) entry which is preliminary data.</text>
</comment>
<sequence>MEDLSAVTAFRLDMVQRPKFTAQLYSATAETPGTYAFLLGDAANAIHFWPGRGLNSGLASAISLARSLGNSWNGRALRDADFIRHEAAMSMLQYRHKSRAWKAMVITDERGVTRSIKDAIADSAADTPADEADIEELMARLRAIRGRLASRIPGLPDDATLREHLGKMQATTLRTLLASGEWDTANVGGEEVDIDIFYRPDPSGGVAKVLTGAERPR</sequence>
<name>A0A1K0GCV6_9ACTN</name>
<reference evidence="1 2" key="1">
    <citation type="submission" date="2016-09" db="EMBL/GenBank/DDBJ databases">
        <title>Couchioplanes caeruleus draft genome sequence.</title>
        <authorList>
            <person name="Sheehan J."/>
            <person name="Caffrey P."/>
        </authorList>
    </citation>
    <scope>NUCLEOTIDE SEQUENCE [LARGE SCALE GENOMIC DNA]</scope>
    <source>
        <strain evidence="1 2">DSM 43634</strain>
    </source>
</reference>